<protein>
    <submittedName>
        <fullName evidence="1">Uncharacterized protein</fullName>
    </submittedName>
</protein>
<dbReference type="EMBL" id="JANBPG010000533">
    <property type="protein sequence ID" value="KAJ1895709.1"/>
    <property type="molecule type" value="Genomic_DNA"/>
</dbReference>
<accession>A0ACC1IHC1</accession>
<name>A0ACC1IHC1_9FUNG</name>
<evidence type="ECO:0000313" key="1">
    <source>
        <dbReference type="EMBL" id="KAJ1895709.1"/>
    </source>
</evidence>
<proteinExistence type="predicted"/>
<sequence>MGIHEKVDTSGITLPSGFDSLDKYASELDSAYQQYGYLARMHIVDFFVSDHWSSLPQEWQEYFDADDFDIASLINMASAGTLKATCPDLLRTYVNQMFALQFPREKVNLDSKSSQTKEEKRQILKYFLEGMSPKKQAEVTDLSQLINDVAKASNCQRITDVGAGQGYLTRVLAYASGSSGAELLALDHDWKQASGAEKYQKRILKRLKGSRARADGYQWDDILTKRIVHDVQSIDMQSTSTLRAVAKSGITGSNHMVCGLHACGDLSSAVLKTFAESNFAAVVLVPCCYNHITESAGVHGVVSGKQLNQSKHCAQPGFPLSTKFPNVVFGTNALKAACQAALRWEHNFEGTMEAFKRNYFRAMLHYLMVSIGGLSTDDKFPVIGSITNTLTENARQRIVGRLDDNAADATDDSIEFAVYVEAALENINYTWRPTIAQCIDCCGQIRHGLKRMAAVWALRSMIGALIESILVVDRAAYLAENCGAGGSVRAFALFDPVTSPRNVVFVAQRKK</sequence>
<comment type="caution">
    <text evidence="1">The sequence shown here is derived from an EMBL/GenBank/DDBJ whole genome shotgun (WGS) entry which is preliminary data.</text>
</comment>
<keyword evidence="2" id="KW-1185">Reference proteome</keyword>
<organism evidence="1 2">
    <name type="scientific">Kickxella alabastrina</name>
    <dbReference type="NCBI Taxonomy" id="61397"/>
    <lineage>
        <taxon>Eukaryota</taxon>
        <taxon>Fungi</taxon>
        <taxon>Fungi incertae sedis</taxon>
        <taxon>Zoopagomycota</taxon>
        <taxon>Kickxellomycotina</taxon>
        <taxon>Kickxellomycetes</taxon>
        <taxon>Kickxellales</taxon>
        <taxon>Kickxellaceae</taxon>
        <taxon>Kickxella</taxon>
    </lineage>
</organism>
<reference evidence="1" key="1">
    <citation type="submission" date="2022-07" db="EMBL/GenBank/DDBJ databases">
        <title>Phylogenomic reconstructions and comparative analyses of Kickxellomycotina fungi.</title>
        <authorList>
            <person name="Reynolds N.K."/>
            <person name="Stajich J.E."/>
            <person name="Barry K."/>
            <person name="Grigoriev I.V."/>
            <person name="Crous P."/>
            <person name="Smith M.E."/>
        </authorList>
    </citation>
    <scope>NUCLEOTIDE SEQUENCE</scope>
    <source>
        <strain evidence="1">Benny 63K</strain>
    </source>
</reference>
<evidence type="ECO:0000313" key="2">
    <source>
        <dbReference type="Proteomes" id="UP001150581"/>
    </source>
</evidence>
<gene>
    <name evidence="1" type="ORF">LPJ66_004417</name>
</gene>
<dbReference type="Proteomes" id="UP001150581">
    <property type="component" value="Unassembled WGS sequence"/>
</dbReference>